<name>A0AAP7A1I3_PAEAL</name>
<evidence type="ECO:0000313" key="2">
    <source>
        <dbReference type="Proteomes" id="UP000552038"/>
    </source>
</evidence>
<dbReference type="Proteomes" id="UP000552038">
    <property type="component" value="Unassembled WGS sequence"/>
</dbReference>
<dbReference type="EMBL" id="JABFOR010000062">
    <property type="protein sequence ID" value="NOJ73909.1"/>
    <property type="molecule type" value="Genomic_DNA"/>
</dbReference>
<protein>
    <submittedName>
        <fullName evidence="1">DUF2800 domain-containing protein</fullName>
    </submittedName>
</protein>
<organism evidence="1 2">
    <name type="scientific">Paenibacillus alvei</name>
    <name type="common">Bacillus alvei</name>
    <dbReference type="NCBI Taxonomy" id="44250"/>
    <lineage>
        <taxon>Bacteria</taxon>
        <taxon>Bacillati</taxon>
        <taxon>Bacillota</taxon>
        <taxon>Bacilli</taxon>
        <taxon>Bacillales</taxon>
        <taxon>Paenibacillaceae</taxon>
        <taxon>Paenibacillus</taxon>
    </lineage>
</organism>
<accession>A0AAP7A1I3</accession>
<gene>
    <name evidence="1" type="ORF">HMI46_25685</name>
</gene>
<dbReference type="InterPro" id="IPR011604">
    <property type="entry name" value="PDDEXK-like_dom_sf"/>
</dbReference>
<comment type="caution">
    <text evidence="1">The sequence shown here is derived from an EMBL/GenBank/DDBJ whole genome shotgun (WGS) entry which is preliminary data.</text>
</comment>
<dbReference type="InterPro" id="IPR021229">
    <property type="entry name" value="DUF2800"/>
</dbReference>
<reference evidence="1 2" key="1">
    <citation type="submission" date="2020-05" db="EMBL/GenBank/DDBJ databases">
        <title>Whole genome sequencing and identification of novel metabolites from Paenibacillus alvei strain JR949.</title>
        <authorList>
            <person name="Rajendhran J."/>
            <person name="Sree Pranav P."/>
            <person name="Mahalakshmi B."/>
            <person name="Karthikeyan R."/>
        </authorList>
    </citation>
    <scope>NUCLEOTIDE SEQUENCE [LARGE SCALE GENOMIC DNA]</scope>
    <source>
        <strain evidence="1 2">JR949</strain>
    </source>
</reference>
<sequence length="399" mass="44543">MTQPAHAERAHALLSASGADRWINCPPSARLGEHIADKRSEYADEGTAAHELSELLLSRSIFPCNSKRRSDLATALQLFMSTNPYYNAEMENAVQRYIEIVEERFMEAKARSSDASVMLEERLDFTEWVPEGYGTGDVVLISDGVLEIIDLKYGKGVPVSAINNPQLRLYALGAWSGYSWMYDIQEVRMTIVQPRLDSVSTDIVSVDDLLQWAENVVKPAAALAFAGEGEFEPGSHCRWCKVKGNCRARADENMKALAHEFKDPALLSPEEIGATLIIAEQLQAWAKDITEYAFEQAKSGNRIPYWKLVEGRSNRTITDKDAAWSAFRAAKLESDKYLKPQELYGIGELEKRIGKKDLEKLIGGLIIKPPGKPVLVPETDPRSELNSLKDEFSGVEFEV</sequence>
<evidence type="ECO:0000313" key="1">
    <source>
        <dbReference type="EMBL" id="NOJ73909.1"/>
    </source>
</evidence>
<dbReference type="AlphaFoldDB" id="A0AAP7A1I3"/>
<dbReference type="RefSeq" id="WP_171419722.1">
    <property type="nucleotide sequence ID" value="NZ_JABFOR010000062.1"/>
</dbReference>
<dbReference type="Pfam" id="PF10926">
    <property type="entry name" value="DUF2800"/>
    <property type="match status" value="1"/>
</dbReference>
<dbReference type="Gene3D" id="3.90.320.10">
    <property type="match status" value="1"/>
</dbReference>
<proteinExistence type="predicted"/>